<dbReference type="GO" id="GO:0016301">
    <property type="term" value="F:kinase activity"/>
    <property type="evidence" value="ECO:0007669"/>
    <property type="project" value="UniProtKB-KW"/>
</dbReference>
<sequence>MSQPTAPHNQLSLRPARMQTRDDNPYARKLFLIIDNVPDMQRAISMTLATFGANKVEYANRASDALAKLARFDFDVVLCDYDLGNDYDGLYLFQEAKERNLLKPSSVFMIITAEARVERVISAAELAPDGYLLKPFTGEKLRQRLDKAMRKRDAFKTVDQALMKEEYLTAIAECDRRIGARDEFMMDFLKLKGSLALKIGDHLSGKSVYEQVLAIKALPWAQLGLAKSLTSEKDYPRARQLFEEVLDDNPRVMECYDWLARIYESQQDPVNAKQVLQQATQLSSVVVRRQRKLAEVSMKAGDFSTAQSALSRTIDLAKYSTYRSVNDYAALARAQLAAGETKAAQQTSDTLRREFRHDQVASWVGTVIDSQIATQSGQPHRGRELIDNAIEKYRDLSPMLNETTELEFVRACYHSGREDVAVSLVQQIVKNNHDDELMLETIEQVFRDVGRAEDGKRIIAENVQSVVDLNNEAVRLAQAGQLDEAVALFNKAVAELPSNMQIMLNAVNAILAFVHRKGWHESHVSLAHDYLEHVRHTDPANVKFQRLLVAYRTLIEKHGKTQWML</sequence>
<dbReference type="SMART" id="SM00448">
    <property type="entry name" value="REC"/>
    <property type="match status" value="1"/>
</dbReference>
<evidence type="ECO:0000259" key="3">
    <source>
        <dbReference type="PROSITE" id="PS50110"/>
    </source>
</evidence>
<dbReference type="PROSITE" id="PS50110">
    <property type="entry name" value="RESPONSE_REGULATORY"/>
    <property type="match status" value="1"/>
</dbReference>
<keyword evidence="4" id="KW-0808">Transferase</keyword>
<reference evidence="5" key="1">
    <citation type="submission" date="2017-06" db="EMBL/GenBank/DDBJ databases">
        <title>Whole genome sequence of Laribacter hongkongensis LHGZ1.</title>
        <authorList>
            <person name="Chen D."/>
            <person name="Wu H."/>
            <person name="Chen J."/>
        </authorList>
    </citation>
    <scope>NUCLEOTIDE SEQUENCE [LARGE SCALE GENOMIC DNA]</scope>
    <source>
        <strain evidence="5">LHGZ1</strain>
    </source>
</reference>
<dbReference type="PANTHER" id="PTHR44591">
    <property type="entry name" value="STRESS RESPONSE REGULATOR PROTEIN 1"/>
    <property type="match status" value="1"/>
</dbReference>
<evidence type="ECO:0000256" key="1">
    <source>
        <dbReference type="ARBA" id="ARBA00022553"/>
    </source>
</evidence>
<dbReference type="InterPro" id="IPR019734">
    <property type="entry name" value="TPR_rpt"/>
</dbReference>
<feature type="modified residue" description="4-aspartylphosphate" evidence="2">
    <location>
        <position position="80"/>
    </location>
</feature>
<protein>
    <submittedName>
        <fullName evidence="4">Histidine kinase</fullName>
    </submittedName>
</protein>
<dbReference type="Gene3D" id="1.25.40.10">
    <property type="entry name" value="Tetratricopeptide repeat domain"/>
    <property type="match status" value="2"/>
</dbReference>
<dbReference type="Pfam" id="PF00072">
    <property type="entry name" value="Response_reg"/>
    <property type="match status" value="1"/>
</dbReference>
<dbReference type="SMART" id="SM00028">
    <property type="entry name" value="TPR"/>
    <property type="match status" value="3"/>
</dbReference>
<dbReference type="Gene3D" id="3.40.50.2300">
    <property type="match status" value="1"/>
</dbReference>
<dbReference type="SUPFAM" id="SSF48452">
    <property type="entry name" value="TPR-like"/>
    <property type="match status" value="2"/>
</dbReference>
<name>A0A248LES5_9NEIS</name>
<keyword evidence="4" id="KW-0418">Kinase</keyword>
<dbReference type="InterPro" id="IPR001789">
    <property type="entry name" value="Sig_transdc_resp-reg_receiver"/>
</dbReference>
<evidence type="ECO:0000313" key="5">
    <source>
        <dbReference type="Proteomes" id="UP000197424"/>
    </source>
</evidence>
<dbReference type="InterPro" id="IPR011990">
    <property type="entry name" value="TPR-like_helical_dom_sf"/>
</dbReference>
<proteinExistence type="predicted"/>
<dbReference type="Pfam" id="PF13432">
    <property type="entry name" value="TPR_16"/>
    <property type="match status" value="1"/>
</dbReference>
<evidence type="ECO:0000256" key="2">
    <source>
        <dbReference type="PROSITE-ProRule" id="PRU00169"/>
    </source>
</evidence>
<dbReference type="RefSeq" id="WP_088859793.1">
    <property type="nucleotide sequence ID" value="NZ_CP022115.1"/>
</dbReference>
<dbReference type="SUPFAM" id="SSF52172">
    <property type="entry name" value="CheY-like"/>
    <property type="match status" value="1"/>
</dbReference>
<dbReference type="Proteomes" id="UP000197424">
    <property type="component" value="Chromosome"/>
</dbReference>
<gene>
    <name evidence="4" type="ORF">LHGZ1_0065</name>
</gene>
<dbReference type="InterPro" id="IPR011006">
    <property type="entry name" value="CheY-like_superfamily"/>
</dbReference>
<organism evidence="4 5">
    <name type="scientific">Laribacter hongkongensis</name>
    <dbReference type="NCBI Taxonomy" id="168471"/>
    <lineage>
        <taxon>Bacteria</taxon>
        <taxon>Pseudomonadati</taxon>
        <taxon>Pseudomonadota</taxon>
        <taxon>Betaproteobacteria</taxon>
        <taxon>Neisseriales</taxon>
        <taxon>Aquaspirillaceae</taxon>
        <taxon>Laribacter</taxon>
    </lineage>
</organism>
<feature type="domain" description="Response regulatory" evidence="3">
    <location>
        <begin position="30"/>
        <end position="149"/>
    </location>
</feature>
<dbReference type="OrthoDB" id="7298659at2"/>
<dbReference type="EMBL" id="CP022115">
    <property type="protein sequence ID" value="ASJ22896.1"/>
    <property type="molecule type" value="Genomic_DNA"/>
</dbReference>
<dbReference type="AlphaFoldDB" id="A0A248LES5"/>
<keyword evidence="1 2" id="KW-0597">Phosphoprotein</keyword>
<dbReference type="GO" id="GO:0000160">
    <property type="term" value="P:phosphorelay signal transduction system"/>
    <property type="evidence" value="ECO:0007669"/>
    <property type="project" value="InterPro"/>
</dbReference>
<dbReference type="PANTHER" id="PTHR44591:SF3">
    <property type="entry name" value="RESPONSE REGULATORY DOMAIN-CONTAINING PROTEIN"/>
    <property type="match status" value="1"/>
</dbReference>
<dbReference type="InterPro" id="IPR050595">
    <property type="entry name" value="Bact_response_regulator"/>
</dbReference>
<accession>A0A248LES5</accession>
<evidence type="ECO:0000313" key="4">
    <source>
        <dbReference type="EMBL" id="ASJ22896.1"/>
    </source>
</evidence>